<dbReference type="PANTHER" id="PTHR39339">
    <property type="entry name" value="SLR1444 PROTEIN"/>
    <property type="match status" value="1"/>
</dbReference>
<dbReference type="SUPFAM" id="SSF55154">
    <property type="entry name" value="CYTH-like phosphatases"/>
    <property type="match status" value="1"/>
</dbReference>
<dbReference type="InterPro" id="IPR023577">
    <property type="entry name" value="CYTH_domain"/>
</dbReference>
<dbReference type="AlphaFoldDB" id="A0A6I8MHS2"/>
<dbReference type="Gene3D" id="2.40.320.10">
    <property type="entry name" value="Hypothetical Protein Pfu-838710-001"/>
    <property type="match status" value="1"/>
</dbReference>
<dbReference type="InterPro" id="IPR033469">
    <property type="entry name" value="CYTH-like_dom_sf"/>
</dbReference>
<evidence type="ECO:0000256" key="1">
    <source>
        <dbReference type="SAM" id="Coils"/>
    </source>
</evidence>
<proteinExistence type="predicted"/>
<dbReference type="Gene3D" id="1.40.20.10">
    <property type="entry name" value="CHAD domain"/>
    <property type="match status" value="1"/>
</dbReference>
<evidence type="ECO:0000259" key="2">
    <source>
        <dbReference type="PROSITE" id="PS51708"/>
    </source>
</evidence>
<dbReference type="SMART" id="SM00880">
    <property type="entry name" value="CHAD"/>
    <property type="match status" value="1"/>
</dbReference>
<name>A0A6I8MHS2_9CORY</name>
<protein>
    <submittedName>
        <fullName evidence="3">CYTH and CHAD domain-containing protein</fullName>
    </submittedName>
</protein>
<evidence type="ECO:0000313" key="3">
    <source>
        <dbReference type="EMBL" id="VZH85756.1"/>
    </source>
</evidence>
<dbReference type="EMBL" id="LR738855">
    <property type="protein sequence ID" value="VZH85756.1"/>
    <property type="molecule type" value="Genomic_DNA"/>
</dbReference>
<feature type="domain" description="CHAD" evidence="2">
    <location>
        <begin position="218"/>
        <end position="517"/>
    </location>
</feature>
<dbReference type="PROSITE" id="PS51708">
    <property type="entry name" value="CHAD"/>
    <property type="match status" value="1"/>
</dbReference>
<feature type="coiled-coil region" evidence="1">
    <location>
        <begin position="498"/>
        <end position="525"/>
    </location>
</feature>
<dbReference type="Pfam" id="PF01928">
    <property type="entry name" value="CYTH"/>
    <property type="match status" value="1"/>
</dbReference>
<dbReference type="KEGG" id="crf:FRC0190_01693"/>
<evidence type="ECO:0000313" key="4">
    <source>
        <dbReference type="Proteomes" id="UP000423525"/>
    </source>
</evidence>
<dbReference type="SMART" id="SM01118">
    <property type="entry name" value="CYTH"/>
    <property type="match status" value="1"/>
</dbReference>
<dbReference type="PANTHER" id="PTHR39339:SF1">
    <property type="entry name" value="CHAD DOMAIN-CONTAINING PROTEIN"/>
    <property type="match status" value="1"/>
</dbReference>
<reference evidence="3 4" key="1">
    <citation type="submission" date="2019-11" db="EMBL/GenBank/DDBJ databases">
        <authorList>
            <person name="Brisse S."/>
        </authorList>
    </citation>
    <scope>NUCLEOTIDE SEQUENCE [LARGE SCALE GENOMIC DNA]</scope>
    <source>
        <strain evidence="3">FRC0190</strain>
    </source>
</reference>
<keyword evidence="1" id="KW-0175">Coiled coil</keyword>
<dbReference type="InterPro" id="IPR007899">
    <property type="entry name" value="CHAD_dom"/>
</dbReference>
<dbReference type="Pfam" id="PF05235">
    <property type="entry name" value="CHAD"/>
    <property type="match status" value="1"/>
</dbReference>
<dbReference type="Proteomes" id="UP000423525">
    <property type="component" value="Chromosome"/>
</dbReference>
<accession>A0A6I8MHS2</accession>
<organism evidence="3 4">
    <name type="scientific">Corynebacterium rouxii</name>
    <dbReference type="NCBI Taxonomy" id="2719119"/>
    <lineage>
        <taxon>Bacteria</taxon>
        <taxon>Bacillati</taxon>
        <taxon>Actinomycetota</taxon>
        <taxon>Actinomycetes</taxon>
        <taxon>Mycobacteriales</taxon>
        <taxon>Corynebacteriaceae</taxon>
        <taxon>Corynebacterium</taxon>
    </lineage>
</organism>
<dbReference type="RefSeq" id="WP_155873548.1">
    <property type="nucleotide sequence ID" value="NZ_CP168248.1"/>
</dbReference>
<gene>
    <name evidence="3" type="ORF">FRC0190_01693</name>
</gene>
<sequence length="531" mass="59348">MGLQRQLEVEAKYSVDATAAAPDISSVPGIAEVTTPEVVRLSATYFDTEDLRLSRAKIALRRRTGGHDEGWHIKASTPQGRRETHAPLSEDVPPELLQEVRAIIRNSPLIAVARVDNERHLSFASDAEGRVLLELCDDHVHSVSYLEKGTEQRWREWEIEATACAQQLGQANSLLEAADSVVRAQGATDPQNGSKLQSALGDSALYAPLPPQPAVVDSSSPAFPVLASLQRDSAALIQWDPRVRRDEPDAVHQMRVITRQLRSNLHTFREFFAPHSTENLEAKLKELAAVLGNARDCEVVQARFRFIADDLAASLLDESTRSFLHHGLDADYAKAHRRINLALNDQRYFDLLNDVDSFLAHPPLVACTKSTDSSFPALVDSLDEAYATMHRRYSKAAPCYKDVEKSLPEYEEAFHDLRKSVKKFRYAIEAIGASTPLATKKLVRACKKLQTDLGEFQDTATSRVMIHKAARNAELRGVSSFGLGIVYSYEYQRALVHLRAAKKSYKEVDQEYKNLQKKVSKQLKKGKKKKK</sequence>
<dbReference type="InterPro" id="IPR038186">
    <property type="entry name" value="CHAD_dom_sf"/>
</dbReference>
<dbReference type="CDD" id="cd07374">
    <property type="entry name" value="CYTH-like_Pase"/>
    <property type="match status" value="1"/>
</dbReference>